<reference evidence="1 2" key="1">
    <citation type="submission" date="2024-05" db="EMBL/GenBank/DDBJ databases">
        <title>Genome sequencing and assembly of Indian major carp, Cirrhinus mrigala (Hamilton, 1822).</title>
        <authorList>
            <person name="Mohindra V."/>
            <person name="Chowdhury L.M."/>
            <person name="Lal K."/>
            <person name="Jena J.K."/>
        </authorList>
    </citation>
    <scope>NUCLEOTIDE SEQUENCE [LARGE SCALE GENOMIC DNA]</scope>
    <source>
        <strain evidence="1">CM1030</strain>
        <tissue evidence="1">Blood</tissue>
    </source>
</reference>
<feature type="non-terminal residue" evidence="1">
    <location>
        <position position="54"/>
    </location>
</feature>
<organism evidence="1 2">
    <name type="scientific">Cirrhinus mrigala</name>
    <name type="common">Mrigala</name>
    <dbReference type="NCBI Taxonomy" id="683832"/>
    <lineage>
        <taxon>Eukaryota</taxon>
        <taxon>Metazoa</taxon>
        <taxon>Chordata</taxon>
        <taxon>Craniata</taxon>
        <taxon>Vertebrata</taxon>
        <taxon>Euteleostomi</taxon>
        <taxon>Actinopterygii</taxon>
        <taxon>Neopterygii</taxon>
        <taxon>Teleostei</taxon>
        <taxon>Ostariophysi</taxon>
        <taxon>Cypriniformes</taxon>
        <taxon>Cyprinidae</taxon>
        <taxon>Labeoninae</taxon>
        <taxon>Labeonini</taxon>
        <taxon>Cirrhinus</taxon>
    </lineage>
</organism>
<gene>
    <name evidence="1" type="ORF">M9458_009943</name>
</gene>
<accession>A0ABD0RDE2</accession>
<evidence type="ECO:0000313" key="2">
    <source>
        <dbReference type="Proteomes" id="UP001529510"/>
    </source>
</evidence>
<sequence length="54" mass="5848">MASTWWERLSVSANNGTVYVDNSSCFSATQSTVLKGVNFGGVPTVLLMDFVLFV</sequence>
<name>A0ABD0RDE2_CIRMR</name>
<dbReference type="AlphaFoldDB" id="A0ABD0RDE2"/>
<keyword evidence="2" id="KW-1185">Reference proteome</keyword>
<dbReference type="Proteomes" id="UP001529510">
    <property type="component" value="Unassembled WGS sequence"/>
</dbReference>
<dbReference type="EMBL" id="JAMKFB020000004">
    <property type="protein sequence ID" value="KAL0196371.1"/>
    <property type="molecule type" value="Genomic_DNA"/>
</dbReference>
<comment type="caution">
    <text evidence="1">The sequence shown here is derived from an EMBL/GenBank/DDBJ whole genome shotgun (WGS) entry which is preliminary data.</text>
</comment>
<protein>
    <submittedName>
        <fullName evidence="1">Uncharacterized protein</fullName>
    </submittedName>
</protein>
<proteinExistence type="predicted"/>
<evidence type="ECO:0000313" key="1">
    <source>
        <dbReference type="EMBL" id="KAL0196371.1"/>
    </source>
</evidence>